<keyword evidence="9 11" id="KW-0460">Magnesium</keyword>
<dbReference type="Gene3D" id="3.40.1190.20">
    <property type="match status" value="1"/>
</dbReference>
<keyword evidence="5 11" id="KW-0479">Metal-binding</keyword>
<comment type="function">
    <text evidence="11">Catalyzes the phosphorylation of the hydroxyl group of 4-methyl-5-beta-hydroxyethylthiazole (THZ).</text>
</comment>
<evidence type="ECO:0000256" key="4">
    <source>
        <dbReference type="ARBA" id="ARBA00022679"/>
    </source>
</evidence>
<evidence type="ECO:0000256" key="7">
    <source>
        <dbReference type="ARBA" id="ARBA00022777"/>
    </source>
</evidence>
<evidence type="ECO:0000313" key="13">
    <source>
        <dbReference type="Proteomes" id="UP000440004"/>
    </source>
</evidence>
<evidence type="ECO:0000256" key="3">
    <source>
        <dbReference type="ARBA" id="ARBA00004868"/>
    </source>
</evidence>
<dbReference type="GO" id="GO:0000287">
    <property type="term" value="F:magnesium ion binding"/>
    <property type="evidence" value="ECO:0007669"/>
    <property type="project" value="UniProtKB-UniRule"/>
</dbReference>
<dbReference type="PRINTS" id="PR01099">
    <property type="entry name" value="HYETHTZKNASE"/>
</dbReference>
<dbReference type="AlphaFoldDB" id="A0A6A7KAX8"/>
<proteinExistence type="inferred from homology"/>
<feature type="binding site" evidence="11">
    <location>
        <position position="195"/>
    </location>
    <ligand>
        <name>substrate</name>
    </ligand>
</feature>
<dbReference type="EMBL" id="WHNX01000023">
    <property type="protein sequence ID" value="MPW26678.1"/>
    <property type="molecule type" value="Genomic_DNA"/>
</dbReference>
<dbReference type="EC" id="2.7.1.50" evidence="11"/>
<dbReference type="Proteomes" id="UP000440004">
    <property type="component" value="Unassembled WGS sequence"/>
</dbReference>
<comment type="catalytic activity">
    <reaction evidence="1 11">
        <text>5-(2-hydroxyethyl)-4-methylthiazole + ATP = 4-methyl-5-(2-phosphooxyethyl)-thiazole + ADP + H(+)</text>
        <dbReference type="Rhea" id="RHEA:24212"/>
        <dbReference type="ChEBI" id="CHEBI:15378"/>
        <dbReference type="ChEBI" id="CHEBI:17957"/>
        <dbReference type="ChEBI" id="CHEBI:30616"/>
        <dbReference type="ChEBI" id="CHEBI:58296"/>
        <dbReference type="ChEBI" id="CHEBI:456216"/>
        <dbReference type="EC" id="2.7.1.50"/>
    </reaction>
</comment>
<keyword evidence="10 11" id="KW-0784">Thiamine biosynthesis</keyword>
<evidence type="ECO:0000256" key="5">
    <source>
        <dbReference type="ARBA" id="ARBA00022723"/>
    </source>
</evidence>
<evidence type="ECO:0000256" key="6">
    <source>
        <dbReference type="ARBA" id="ARBA00022741"/>
    </source>
</evidence>
<keyword evidence="8 11" id="KW-0067">ATP-binding</keyword>
<evidence type="ECO:0000256" key="1">
    <source>
        <dbReference type="ARBA" id="ARBA00001771"/>
    </source>
</evidence>
<comment type="pathway">
    <text evidence="3 11">Cofactor biosynthesis; thiamine diphosphate biosynthesis; 4-methyl-5-(2-phosphoethyl)-thiazole from 5-(2-hydroxyethyl)-4-methylthiazole: step 1/1.</text>
</comment>
<gene>
    <name evidence="11 12" type="primary">thiM</name>
    <name evidence="12" type="ORF">GC105_12850</name>
</gene>
<dbReference type="HAMAP" id="MF_00228">
    <property type="entry name" value="Thz_kinase"/>
    <property type="match status" value="1"/>
</dbReference>
<comment type="similarity">
    <text evidence="11">Belongs to the Thz kinase family.</text>
</comment>
<reference evidence="12 13" key="1">
    <citation type="submission" date="2019-10" db="EMBL/GenBank/DDBJ databases">
        <title>Alkalibaculum tamaniensis sp.nov., a new alkaliphilic acetogen, isolated on methoxylated aromatics from a mud volcano.</title>
        <authorList>
            <person name="Khomyakova M.A."/>
            <person name="Merkel A.Y."/>
            <person name="Bonch-Osmolovskaya E.A."/>
            <person name="Slobodkin A.I."/>
        </authorList>
    </citation>
    <scope>NUCLEOTIDE SEQUENCE [LARGE SCALE GENOMIC DNA]</scope>
    <source>
        <strain evidence="12 13">M08DMB</strain>
    </source>
</reference>
<dbReference type="SUPFAM" id="SSF53613">
    <property type="entry name" value="Ribokinase-like"/>
    <property type="match status" value="1"/>
</dbReference>
<sequence length="270" mass="28869">MDYSTQIAESLTKIKTSKPIVHHITNYVTMNDCANITLAIGASPIMAFDKNEVEEVVSFSSSLVLNIGTINQSIIEPMIIAGKKANSLNIPVILDPVGVGATKFRYSCVEQLINSIQFSIIKGNMSEIKSISGIKTSSKGIDSDTNNDGAEDILINLALKLKCIVCATGKVDLITDGNLIYACNNGHYNLSRITGTGCMTASLIGAFAAVSKDSLVSTLGGISSMGIAGQVSYRSLALNEGIGSFKVKLFDNIFNLTEEIIKKEVKIYEL</sequence>
<comment type="caution">
    <text evidence="12">The sequence shown here is derived from an EMBL/GenBank/DDBJ whole genome shotgun (WGS) entry which is preliminary data.</text>
</comment>
<comment type="cofactor">
    <cofactor evidence="2 11">
        <name>Mg(2+)</name>
        <dbReference type="ChEBI" id="CHEBI:18420"/>
    </cofactor>
</comment>
<dbReference type="GO" id="GO:0009229">
    <property type="term" value="P:thiamine diphosphate biosynthetic process"/>
    <property type="evidence" value="ECO:0007669"/>
    <property type="project" value="UniProtKB-UniRule"/>
</dbReference>
<organism evidence="12 13">
    <name type="scientific">Alkalibaculum sporogenes</name>
    <dbReference type="NCBI Taxonomy" id="2655001"/>
    <lineage>
        <taxon>Bacteria</taxon>
        <taxon>Bacillati</taxon>
        <taxon>Bacillota</taxon>
        <taxon>Clostridia</taxon>
        <taxon>Eubacteriales</taxon>
        <taxon>Eubacteriaceae</taxon>
        <taxon>Alkalibaculum</taxon>
    </lineage>
</organism>
<evidence type="ECO:0000313" key="12">
    <source>
        <dbReference type="EMBL" id="MPW26678.1"/>
    </source>
</evidence>
<evidence type="ECO:0000256" key="8">
    <source>
        <dbReference type="ARBA" id="ARBA00022840"/>
    </source>
</evidence>
<dbReference type="GO" id="GO:0005524">
    <property type="term" value="F:ATP binding"/>
    <property type="evidence" value="ECO:0007669"/>
    <property type="project" value="UniProtKB-UniRule"/>
</dbReference>
<keyword evidence="13" id="KW-1185">Reference proteome</keyword>
<dbReference type="InterPro" id="IPR000417">
    <property type="entry name" value="Hyethyz_kinase"/>
</dbReference>
<dbReference type="GO" id="GO:0004417">
    <property type="term" value="F:hydroxyethylthiazole kinase activity"/>
    <property type="evidence" value="ECO:0007669"/>
    <property type="project" value="UniProtKB-UniRule"/>
</dbReference>
<feature type="binding site" evidence="11">
    <location>
        <position position="168"/>
    </location>
    <ligand>
        <name>ATP</name>
        <dbReference type="ChEBI" id="CHEBI:30616"/>
    </ligand>
</feature>
<dbReference type="GO" id="GO:0009228">
    <property type="term" value="P:thiamine biosynthetic process"/>
    <property type="evidence" value="ECO:0007669"/>
    <property type="project" value="UniProtKB-KW"/>
</dbReference>
<feature type="binding site" evidence="11">
    <location>
        <position position="122"/>
    </location>
    <ligand>
        <name>ATP</name>
        <dbReference type="ChEBI" id="CHEBI:30616"/>
    </ligand>
</feature>
<dbReference type="CDD" id="cd01170">
    <property type="entry name" value="THZ_kinase"/>
    <property type="match status" value="1"/>
</dbReference>
<evidence type="ECO:0000256" key="2">
    <source>
        <dbReference type="ARBA" id="ARBA00001946"/>
    </source>
</evidence>
<dbReference type="NCBIfam" id="TIGR00694">
    <property type="entry name" value="thiM"/>
    <property type="match status" value="1"/>
</dbReference>
<feature type="binding site" evidence="11">
    <location>
        <position position="46"/>
    </location>
    <ligand>
        <name>substrate</name>
    </ligand>
</feature>
<evidence type="ECO:0000256" key="11">
    <source>
        <dbReference type="HAMAP-Rule" id="MF_00228"/>
    </source>
</evidence>
<keyword evidence="7 11" id="KW-0418">Kinase</keyword>
<dbReference type="NCBIfam" id="NF006830">
    <property type="entry name" value="PRK09355.1"/>
    <property type="match status" value="1"/>
</dbReference>
<dbReference type="Pfam" id="PF02110">
    <property type="entry name" value="HK"/>
    <property type="match status" value="1"/>
</dbReference>
<dbReference type="PIRSF" id="PIRSF000513">
    <property type="entry name" value="Thz_kinase"/>
    <property type="match status" value="1"/>
</dbReference>
<evidence type="ECO:0000256" key="10">
    <source>
        <dbReference type="ARBA" id="ARBA00022977"/>
    </source>
</evidence>
<evidence type="ECO:0000256" key="9">
    <source>
        <dbReference type="ARBA" id="ARBA00022842"/>
    </source>
</evidence>
<keyword evidence="4 11" id="KW-0808">Transferase</keyword>
<name>A0A6A7KAX8_9FIRM</name>
<protein>
    <recommendedName>
        <fullName evidence="11">Hydroxyethylthiazole kinase</fullName>
        <ecNumber evidence="11">2.7.1.50</ecNumber>
    </recommendedName>
    <alternativeName>
        <fullName evidence="11">4-methyl-5-beta-hydroxyethylthiazole kinase</fullName>
        <shortName evidence="11">TH kinase</shortName>
        <shortName evidence="11">Thz kinase</shortName>
    </alternativeName>
</protein>
<dbReference type="UniPathway" id="UPA00060">
    <property type="reaction ID" value="UER00139"/>
</dbReference>
<accession>A0A6A7KAX8</accession>
<keyword evidence="6 11" id="KW-0547">Nucleotide-binding</keyword>
<dbReference type="InterPro" id="IPR029056">
    <property type="entry name" value="Ribokinase-like"/>
</dbReference>